<dbReference type="CDD" id="cd11064">
    <property type="entry name" value="CYP86A"/>
    <property type="match status" value="1"/>
</dbReference>
<keyword evidence="2 5" id="KW-0479">Metal-binding</keyword>
<evidence type="ECO:0000256" key="2">
    <source>
        <dbReference type="ARBA" id="ARBA00022723"/>
    </source>
</evidence>
<evidence type="ECO:0000313" key="8">
    <source>
        <dbReference type="Proteomes" id="UP000092600"/>
    </source>
</evidence>
<feature type="binding site" description="axial binding residue" evidence="5">
    <location>
        <position position="463"/>
    </location>
    <ligand>
        <name>heme</name>
        <dbReference type="ChEBI" id="CHEBI:30413"/>
    </ligand>
    <ligandPart>
        <name>Fe</name>
        <dbReference type="ChEBI" id="CHEBI:18248"/>
    </ligandPart>
</feature>
<dbReference type="GO" id="GO:0016705">
    <property type="term" value="F:oxidoreductase activity, acting on paired donors, with incorporation or reduction of molecular oxygen"/>
    <property type="evidence" value="ECO:0007669"/>
    <property type="project" value="InterPro"/>
</dbReference>
<dbReference type="PROSITE" id="PS00086">
    <property type="entry name" value="CYTOCHROME_P450"/>
    <property type="match status" value="1"/>
</dbReference>
<dbReference type="PANTHER" id="PTHR24296">
    <property type="entry name" value="CYTOCHROME P450"/>
    <property type="match status" value="1"/>
</dbReference>
<dbReference type="GO" id="GO:0020037">
    <property type="term" value="F:heme binding"/>
    <property type="evidence" value="ECO:0007669"/>
    <property type="project" value="InterPro"/>
</dbReference>
<keyword evidence="5 6" id="KW-0349">Heme</keyword>
<dbReference type="PRINTS" id="PR00463">
    <property type="entry name" value="EP450I"/>
</dbReference>
<keyword evidence="3 6" id="KW-0560">Oxidoreductase</keyword>
<comment type="similarity">
    <text evidence="1 6">Belongs to the cytochrome P450 family.</text>
</comment>
<dbReference type="InterPro" id="IPR001128">
    <property type="entry name" value="Cyt_P450"/>
</dbReference>
<reference evidence="7 8" key="1">
    <citation type="journal article" date="2016" name="DNA Res.">
        <title>The draft genome of MD-2 pineapple using hybrid error correction of long reads.</title>
        <authorList>
            <person name="Redwan R.M."/>
            <person name="Saidin A."/>
            <person name="Kumar S.V."/>
        </authorList>
    </citation>
    <scope>NUCLEOTIDE SEQUENCE [LARGE SCALE GENOMIC DNA]</scope>
    <source>
        <strain evidence="8">cv. MD2</strain>
        <tissue evidence="7">Leaf</tissue>
    </source>
</reference>
<dbReference type="GO" id="GO:0006629">
    <property type="term" value="P:lipid metabolic process"/>
    <property type="evidence" value="ECO:0007669"/>
    <property type="project" value="UniProtKB-ARBA"/>
</dbReference>
<comment type="caution">
    <text evidence="7">The sequence shown here is derived from an EMBL/GenBank/DDBJ whole genome shotgun (WGS) entry which is preliminary data.</text>
</comment>
<evidence type="ECO:0000256" key="4">
    <source>
        <dbReference type="ARBA" id="ARBA00023004"/>
    </source>
</evidence>
<dbReference type="InterPro" id="IPR002401">
    <property type="entry name" value="Cyt_P450_E_grp-I"/>
</dbReference>
<dbReference type="Proteomes" id="UP000092600">
    <property type="component" value="Unassembled WGS sequence"/>
</dbReference>
<dbReference type="EMBL" id="LSRQ01008402">
    <property type="protein sequence ID" value="OAY63035.1"/>
    <property type="molecule type" value="Genomic_DNA"/>
</dbReference>
<evidence type="ECO:0000256" key="1">
    <source>
        <dbReference type="ARBA" id="ARBA00010617"/>
    </source>
</evidence>
<evidence type="ECO:0000256" key="6">
    <source>
        <dbReference type="RuleBase" id="RU000461"/>
    </source>
</evidence>
<dbReference type="Gene3D" id="1.10.630.10">
    <property type="entry name" value="Cytochrome P450"/>
    <property type="match status" value="1"/>
</dbReference>
<gene>
    <name evidence="7" type="ORF">ACMD2_13396</name>
</gene>
<accession>A0A199UEN3</accession>
<dbReference type="InterPro" id="IPR017972">
    <property type="entry name" value="Cyt_P450_CS"/>
</dbReference>
<dbReference type="InterPro" id="IPR036396">
    <property type="entry name" value="Cyt_P450_sf"/>
</dbReference>
<protein>
    <submittedName>
        <fullName evidence="7">Alkane hydroxylase MAH1</fullName>
    </submittedName>
</protein>
<dbReference type="SUPFAM" id="SSF48264">
    <property type="entry name" value="Cytochrome P450"/>
    <property type="match status" value="1"/>
</dbReference>
<dbReference type="GO" id="GO:0004497">
    <property type="term" value="F:monooxygenase activity"/>
    <property type="evidence" value="ECO:0007669"/>
    <property type="project" value="UniProtKB-KW"/>
</dbReference>
<dbReference type="STRING" id="4615.A0A199UEN3"/>
<name>A0A199UEN3_ANACO</name>
<keyword evidence="4 5" id="KW-0408">Iron</keyword>
<evidence type="ECO:0000313" key="7">
    <source>
        <dbReference type="EMBL" id="OAY63035.1"/>
    </source>
</evidence>
<dbReference type="AlphaFoldDB" id="A0A199UEN3"/>
<proteinExistence type="inferred from homology"/>
<dbReference type="Pfam" id="PF00067">
    <property type="entry name" value="p450"/>
    <property type="match status" value="1"/>
</dbReference>
<dbReference type="PRINTS" id="PR00385">
    <property type="entry name" value="P450"/>
</dbReference>
<dbReference type="GO" id="GO:0005506">
    <property type="term" value="F:iron ion binding"/>
    <property type="evidence" value="ECO:0007669"/>
    <property type="project" value="InterPro"/>
</dbReference>
<evidence type="ECO:0000256" key="5">
    <source>
        <dbReference type="PIRSR" id="PIRSR602401-1"/>
    </source>
</evidence>
<evidence type="ECO:0000256" key="3">
    <source>
        <dbReference type="ARBA" id="ARBA00023002"/>
    </source>
</evidence>
<organism evidence="7 8">
    <name type="scientific">Ananas comosus</name>
    <name type="common">Pineapple</name>
    <name type="synonym">Ananas ananas</name>
    <dbReference type="NCBI Taxonomy" id="4615"/>
    <lineage>
        <taxon>Eukaryota</taxon>
        <taxon>Viridiplantae</taxon>
        <taxon>Streptophyta</taxon>
        <taxon>Embryophyta</taxon>
        <taxon>Tracheophyta</taxon>
        <taxon>Spermatophyta</taxon>
        <taxon>Magnoliopsida</taxon>
        <taxon>Liliopsida</taxon>
        <taxon>Poales</taxon>
        <taxon>Bromeliaceae</taxon>
        <taxon>Bromelioideae</taxon>
        <taxon>Ananas</taxon>
    </lineage>
</organism>
<comment type="cofactor">
    <cofactor evidence="5">
        <name>heme</name>
        <dbReference type="ChEBI" id="CHEBI:30413"/>
    </cofactor>
</comment>
<keyword evidence="6" id="KW-0503">Monooxygenase</keyword>
<sequence>MASPQLLQQLLSFLRTHPELFVSVFCFLLLRRLSRGRGSSDRDCRLPTNWPVAGMIPGVLVNMERLHEWSTDLLRRTGCTFLVRGPWLNTVDVLITCDPANMRHVFTSNFPNYPKGTEFAKIFDVLGNGIFNADMESWSFQRKKAHLVMSGPKFRAFVEASTKEKLEKGLVPVLGHLADKGDVFNLQDVFLRLTFDTTYNFVFGVDPASLAVNFPTDPFAKAMDEVEEILFYRHVIPRAWLKLQKWLNIGDHRHMRAAQGTIDQCIAHIISARRESKNTTAAGAATDDILSAYLDSRDEFDGSDPTFYKFLRDSTLNFMVAGRDTTSSALTWFFWSLAQNPHVEKMILQELRSLAPRNPSFPTSTELRDMVYLHAALCESLRLFPPVPFEHKAPVRPDVLPSGHRVNKRIRLIFSLYAMGRMEEIWGKDCLEFKPERWISSSGKLRYEPSYKFPAFNSGPRTCLGRDLAFTQMKAVVAAVVTNFRFEVAQGFVAKPRRSIILHMRNGLKVRVRKRDG</sequence>